<dbReference type="EMBL" id="JBHULX010000048">
    <property type="protein sequence ID" value="MFD2593401.1"/>
    <property type="molecule type" value="Genomic_DNA"/>
</dbReference>
<feature type="chain" id="PRO_5045969422" evidence="1">
    <location>
        <begin position="22"/>
        <end position="209"/>
    </location>
</feature>
<evidence type="ECO:0000313" key="3">
    <source>
        <dbReference type="Proteomes" id="UP001597459"/>
    </source>
</evidence>
<evidence type="ECO:0000256" key="1">
    <source>
        <dbReference type="SAM" id="SignalP"/>
    </source>
</evidence>
<feature type="signal peptide" evidence="1">
    <location>
        <begin position="1"/>
        <end position="21"/>
    </location>
</feature>
<sequence length="209" mass="25150">MKKHLILCILLMILGLPKCIAQEIEGINRSYEEFLKKKDADTTITKSIREYVCSEDVKGRVTFYYQKDTLQLIIHRYKQGFYNDPSIEYYYIENNQLALVTTFSEIIHMNTYSHESKERKVAGVEKVLELVENRTFINKQGQLSCRERRYGRKLSEWDQTYFDTLPFNEQSCPEHIEEIRSKYRLLQKVEKKFKSIYYKNKKGCIFYLW</sequence>
<comment type="caution">
    <text evidence="2">The sequence shown here is derived from an EMBL/GenBank/DDBJ whole genome shotgun (WGS) entry which is preliminary data.</text>
</comment>
<protein>
    <submittedName>
        <fullName evidence="2">Uncharacterized protein</fullName>
    </submittedName>
</protein>
<organism evidence="2 3">
    <name type="scientific">Aquimarina hainanensis</name>
    <dbReference type="NCBI Taxonomy" id="1578017"/>
    <lineage>
        <taxon>Bacteria</taxon>
        <taxon>Pseudomonadati</taxon>
        <taxon>Bacteroidota</taxon>
        <taxon>Flavobacteriia</taxon>
        <taxon>Flavobacteriales</taxon>
        <taxon>Flavobacteriaceae</taxon>
        <taxon>Aquimarina</taxon>
    </lineage>
</organism>
<keyword evidence="1" id="KW-0732">Signal</keyword>
<dbReference type="Proteomes" id="UP001597459">
    <property type="component" value="Unassembled WGS sequence"/>
</dbReference>
<name>A0ABW5NF08_9FLAO</name>
<gene>
    <name evidence="2" type="ORF">ACFSTE_21370</name>
</gene>
<reference evidence="3" key="1">
    <citation type="journal article" date="2019" name="Int. J. Syst. Evol. Microbiol.">
        <title>The Global Catalogue of Microorganisms (GCM) 10K type strain sequencing project: providing services to taxonomists for standard genome sequencing and annotation.</title>
        <authorList>
            <consortium name="The Broad Institute Genomics Platform"/>
            <consortium name="The Broad Institute Genome Sequencing Center for Infectious Disease"/>
            <person name="Wu L."/>
            <person name="Ma J."/>
        </authorList>
    </citation>
    <scope>NUCLEOTIDE SEQUENCE [LARGE SCALE GENOMIC DNA]</scope>
    <source>
        <strain evidence="3">KCTC 42423</strain>
    </source>
</reference>
<keyword evidence="3" id="KW-1185">Reference proteome</keyword>
<accession>A0ABW5NF08</accession>
<evidence type="ECO:0000313" key="2">
    <source>
        <dbReference type="EMBL" id="MFD2593401.1"/>
    </source>
</evidence>
<dbReference type="RefSeq" id="WP_378254197.1">
    <property type="nucleotide sequence ID" value="NZ_JBHSJV010000001.1"/>
</dbReference>
<proteinExistence type="predicted"/>